<feature type="region of interest" description="Disordered" evidence="6">
    <location>
        <begin position="82"/>
        <end position="117"/>
    </location>
</feature>
<keyword evidence="5 7" id="KW-0472">Membrane</keyword>
<feature type="transmembrane region" description="Helical" evidence="7">
    <location>
        <begin position="320"/>
        <end position="339"/>
    </location>
</feature>
<accession>A0AAN9T9B1</accession>
<keyword evidence="4 7" id="KW-1133">Transmembrane helix</keyword>
<evidence type="ECO:0000259" key="8">
    <source>
        <dbReference type="Pfam" id="PF07810"/>
    </source>
</evidence>
<dbReference type="PANTHER" id="PTHR23302">
    <property type="entry name" value="TRANSMEMBRANE CHANNEL-RELATED"/>
    <property type="match status" value="1"/>
</dbReference>
<sequence>MAGILRRSSTTKYDLRRSEEGCQTSPQYHDKGSVRFLDEDTMNSHLLAAPADKVRFSYDRNDIDSILEEEDEDYSASVNAIMHRRSSKKSKRRSSSPFSYEEYSGQSTPRRRSSVFTTSSETAISIDDAEFKEEQIYENIRLHKEVIANVKLQPWPIRRKLKLIQQAKAYVKRHEGELQDRLKQSRSTRDILTRFNIVLIKKWQHTKRELINFMNLLIPWELRIKEIESHFGTVVASYFTFLRWLFWMNLVISIVLTAFVIVPEIWLDKHVKFENRGYLLPNETRFTLDLLLNFQGTLEYSPLFYGYYTFRQQHGKYRIPIAYFMIGIGMYIYSFIATLRKMAVNFRLSKLSEKEDECIFTWKLFSGWDYMIGNAETSDNRTSSIVLGFKEALLEEAEKKKEKRSWKLISIRIFVNLNVLWMLIFSVKAVVSVVNKTNDRDGSTENSESLVWKWWYQYETTVVMTVISTIFPFIFELFGFIEKYHPRKTLRIQLGRIMALNLLNLYSMTFAQFNQIGNMTQRLEFYKSTLTNITLNNSSSHAMSAPYSIGFYSPFPNWKFMSSSLVLEKESTAFLASQTVGSLVNDSSDLFSTARSLEDKFFGNIEPLKDPATGKYNKTPQISTNPMKSMENLITTYGPETTPYLDPENNTWTDDYWFSGSVENSSFSTELQESEMSDRDETISTTQVNSDGSSNTTPTRTTTRRDENSTPLIGLENTSMEGSTDGRQSSITVNSTLKNFTHSITIDTTSPVTFPISENVTLYTKLDNATSSSNSTTGIKNSTPAVNLSTSTIAEVTNLSHNTIPVDNGGMYINGSFPSGGTCSSIIEEEYFTEDKIENLSTKLWQLDLDTRLKVRKLCWETMFGQELVKLTVADFISSIFSTFLGDFMRALLVRYMNKFWCWDLEKTFPKYSDFKIAENILHLVNNQGLVWMGMFFSPGLPLINVIKLMLMMYLRSWAVLTCNVPHEVVFRASRSNNFYLALLLMMLFLCMLPVCYAVVILTPSWHCGPFSTHKRIYLIFAKTVKNWVPTKLHKIMDYMATPGTVIPLIIVLLLIIYYLASLTSALREANIDLKIQLRRERTEERKKMFQMASRKKRGSDIDSTFAKWKKILQEVPSTKLSEDSETPDLVKDKKPDDNVVPQPDDEDIQKVKKIFKMKLRNESTSEKKWGTLLKMMPKPKTETKEKLSSQGKMSEVIKQTELSETLPEITIDQAQVDDGKTKSRTKSVSKASEKGTETPKAASKPSILDRWKKKASFKNTFDSEADTITDIVLEEVDDDDVFIDSKETVEIPELPKISESISNRIKRRLQKVISMGSSSETQFYKDLDKRESVSLSTATRGKQSDSRLSSNLSLFNTPKYHPPVRLFRSKSLDLESSERWRHHLQKRSLSLNAISYVL</sequence>
<evidence type="ECO:0000313" key="9">
    <source>
        <dbReference type="EMBL" id="KAK7578262.1"/>
    </source>
</evidence>
<organism evidence="9 10">
    <name type="scientific">Parthenolecanium corni</name>
    <dbReference type="NCBI Taxonomy" id="536013"/>
    <lineage>
        <taxon>Eukaryota</taxon>
        <taxon>Metazoa</taxon>
        <taxon>Ecdysozoa</taxon>
        <taxon>Arthropoda</taxon>
        <taxon>Hexapoda</taxon>
        <taxon>Insecta</taxon>
        <taxon>Pterygota</taxon>
        <taxon>Neoptera</taxon>
        <taxon>Paraneoptera</taxon>
        <taxon>Hemiptera</taxon>
        <taxon>Sternorrhyncha</taxon>
        <taxon>Coccoidea</taxon>
        <taxon>Coccidae</taxon>
        <taxon>Parthenolecanium</taxon>
    </lineage>
</organism>
<comment type="subcellular location">
    <subcellularLocation>
        <location evidence="1">Membrane</location>
        <topology evidence="1">Multi-pass membrane protein</topology>
    </subcellularLocation>
</comment>
<evidence type="ECO:0000256" key="3">
    <source>
        <dbReference type="ARBA" id="ARBA00022692"/>
    </source>
</evidence>
<feature type="transmembrane region" description="Helical" evidence="7">
    <location>
        <begin position="1039"/>
        <end position="1061"/>
    </location>
</feature>
<dbReference type="GO" id="GO:0005886">
    <property type="term" value="C:plasma membrane"/>
    <property type="evidence" value="ECO:0007669"/>
    <property type="project" value="InterPro"/>
</dbReference>
<gene>
    <name evidence="9" type="ORF">V9T40_010467</name>
</gene>
<evidence type="ECO:0000256" key="1">
    <source>
        <dbReference type="ARBA" id="ARBA00004141"/>
    </source>
</evidence>
<feature type="domain" description="TMC" evidence="8">
    <location>
        <begin position="859"/>
        <end position="974"/>
    </location>
</feature>
<evidence type="ECO:0000256" key="6">
    <source>
        <dbReference type="SAM" id="MobiDB-lite"/>
    </source>
</evidence>
<evidence type="ECO:0000256" key="7">
    <source>
        <dbReference type="SAM" id="Phobius"/>
    </source>
</evidence>
<dbReference type="Proteomes" id="UP001367676">
    <property type="component" value="Unassembled WGS sequence"/>
</dbReference>
<dbReference type="GO" id="GO:0008381">
    <property type="term" value="F:mechanosensitive monoatomic ion channel activity"/>
    <property type="evidence" value="ECO:0007669"/>
    <property type="project" value="TreeGrafter"/>
</dbReference>
<feature type="compositionally biased region" description="Polar residues" evidence="6">
    <location>
        <begin position="716"/>
        <end position="729"/>
    </location>
</feature>
<feature type="transmembrane region" description="Helical" evidence="7">
    <location>
        <begin position="493"/>
        <end position="513"/>
    </location>
</feature>
<dbReference type="InterPro" id="IPR038900">
    <property type="entry name" value="TMC"/>
</dbReference>
<evidence type="ECO:0000256" key="4">
    <source>
        <dbReference type="ARBA" id="ARBA00022989"/>
    </source>
</evidence>
<dbReference type="PANTHER" id="PTHR23302:SF40">
    <property type="entry name" value="TRANSMEMBRANE CHANNEL-LIKE PROTEIN"/>
    <property type="match status" value="1"/>
</dbReference>
<proteinExistence type="inferred from homology"/>
<feature type="region of interest" description="Disordered" evidence="6">
    <location>
        <begin position="1"/>
        <end position="31"/>
    </location>
</feature>
<evidence type="ECO:0000256" key="2">
    <source>
        <dbReference type="ARBA" id="ARBA00006510"/>
    </source>
</evidence>
<feature type="compositionally biased region" description="Basic residues" evidence="6">
    <location>
        <begin position="82"/>
        <end position="94"/>
    </location>
</feature>
<comment type="similarity">
    <text evidence="2">Belongs to the TMC family.</text>
</comment>
<feature type="region of interest" description="Disordered" evidence="6">
    <location>
        <begin position="1209"/>
        <end position="1247"/>
    </location>
</feature>
<keyword evidence="10" id="KW-1185">Reference proteome</keyword>
<dbReference type="InterPro" id="IPR012496">
    <property type="entry name" value="TMC_dom"/>
</dbReference>
<feature type="transmembrane region" description="Helical" evidence="7">
    <location>
        <begin position="244"/>
        <end position="267"/>
    </location>
</feature>
<dbReference type="EMBL" id="JBBCAQ010000035">
    <property type="protein sequence ID" value="KAK7578262.1"/>
    <property type="molecule type" value="Genomic_DNA"/>
</dbReference>
<feature type="region of interest" description="Disordered" evidence="6">
    <location>
        <begin position="1118"/>
        <end position="1145"/>
    </location>
</feature>
<name>A0AAN9T9B1_9HEMI</name>
<keyword evidence="3 7" id="KW-0812">Transmembrane</keyword>
<evidence type="ECO:0000256" key="5">
    <source>
        <dbReference type="ARBA" id="ARBA00023136"/>
    </source>
</evidence>
<reference evidence="9 10" key="1">
    <citation type="submission" date="2024-03" db="EMBL/GenBank/DDBJ databases">
        <title>Adaptation during the transition from Ophiocordyceps entomopathogen to insect associate is accompanied by gene loss and intensified selection.</title>
        <authorList>
            <person name="Ward C.M."/>
            <person name="Onetto C.A."/>
            <person name="Borneman A.R."/>
        </authorList>
    </citation>
    <scope>NUCLEOTIDE SEQUENCE [LARGE SCALE GENOMIC DNA]</scope>
    <source>
        <strain evidence="9">AWRI1</strain>
        <tissue evidence="9">Single Adult Female</tissue>
    </source>
</reference>
<protein>
    <recommendedName>
        <fullName evidence="8">TMC domain-containing protein</fullName>
    </recommendedName>
</protein>
<feature type="region of interest" description="Disordered" evidence="6">
    <location>
        <begin position="667"/>
        <end position="729"/>
    </location>
</feature>
<feature type="transmembrane region" description="Helical" evidence="7">
    <location>
        <begin position="979"/>
        <end position="1002"/>
    </location>
</feature>
<feature type="transmembrane region" description="Helical" evidence="7">
    <location>
        <begin position="454"/>
        <end position="481"/>
    </location>
</feature>
<evidence type="ECO:0000313" key="10">
    <source>
        <dbReference type="Proteomes" id="UP001367676"/>
    </source>
</evidence>
<feature type="transmembrane region" description="Helical" evidence="7">
    <location>
        <begin position="409"/>
        <end position="434"/>
    </location>
</feature>
<dbReference type="Pfam" id="PF07810">
    <property type="entry name" value="TMC"/>
    <property type="match status" value="1"/>
</dbReference>
<feature type="compositionally biased region" description="Basic and acidic residues" evidence="6">
    <location>
        <begin position="1129"/>
        <end position="1138"/>
    </location>
</feature>
<feature type="compositionally biased region" description="Polar residues" evidence="6">
    <location>
        <begin position="683"/>
        <end position="695"/>
    </location>
</feature>
<feature type="compositionally biased region" description="Polar residues" evidence="6">
    <location>
        <begin position="104"/>
        <end position="117"/>
    </location>
</feature>
<comment type="caution">
    <text evidence="9">The sequence shown here is derived from an EMBL/GenBank/DDBJ whole genome shotgun (WGS) entry which is preliminary data.</text>
</comment>
<feature type="transmembrane region" description="Helical" evidence="7">
    <location>
        <begin position="930"/>
        <end position="951"/>
    </location>
</feature>